<evidence type="ECO:0000313" key="3">
    <source>
        <dbReference type="EMBL" id="RHK48295.1"/>
    </source>
</evidence>
<dbReference type="AlphaFoldDB" id="A0AA92WKE1"/>
<name>A0AA92WKE1_9BACT</name>
<evidence type="ECO:0000256" key="1">
    <source>
        <dbReference type="SAM" id="MobiDB-lite"/>
    </source>
</evidence>
<keyword evidence="2" id="KW-1133">Transmembrane helix</keyword>
<reference evidence="3 4" key="1">
    <citation type="submission" date="2018-08" db="EMBL/GenBank/DDBJ databases">
        <title>A genome reference for cultivated species of the human gut microbiota.</title>
        <authorList>
            <person name="Zou Y."/>
            <person name="Xue W."/>
            <person name="Luo G."/>
        </authorList>
    </citation>
    <scope>NUCLEOTIDE SEQUENCE [LARGE SCALE GENOMIC DNA]</scope>
    <source>
        <strain evidence="3 4">AF43-2</strain>
    </source>
</reference>
<accession>A0AA92WKE1</accession>
<gene>
    <name evidence="3" type="ORF">DW064_08290</name>
</gene>
<evidence type="ECO:0000313" key="4">
    <source>
        <dbReference type="Proteomes" id="UP000284562"/>
    </source>
</evidence>
<evidence type="ECO:0000256" key="2">
    <source>
        <dbReference type="SAM" id="Phobius"/>
    </source>
</evidence>
<protein>
    <submittedName>
        <fullName evidence="3">Uncharacterized protein</fullName>
    </submittedName>
</protein>
<sequence>MDYEITEEGIRALTSGNIMFNNMANIYDNFMEYYLLINRLRRQLMETYRKDELSVMVGKIWIIDDNKDTVKIKESIQGKLCRIFSNHKVSYNNNIFYVSSTLYEQGETVEEAQQKLSKEMSVAIRKVADSIEPDEIICSMLETKTKTIANNYDEFFNKLQYVDMTPDDYCRYSEEPLMKEEEKEVKPQEELLDTEPKEDENDKIQKRIVLYKKLVAILVTIAGILIIMAILALTVLR</sequence>
<keyword evidence="2" id="KW-0472">Membrane</keyword>
<dbReference type="Proteomes" id="UP000284562">
    <property type="component" value="Unassembled WGS sequence"/>
</dbReference>
<feature type="transmembrane region" description="Helical" evidence="2">
    <location>
        <begin position="214"/>
        <end position="236"/>
    </location>
</feature>
<proteinExistence type="predicted"/>
<comment type="caution">
    <text evidence="3">The sequence shown here is derived from an EMBL/GenBank/DDBJ whole genome shotgun (WGS) entry which is preliminary data.</text>
</comment>
<feature type="compositionally biased region" description="Basic and acidic residues" evidence="1">
    <location>
        <begin position="178"/>
        <end position="189"/>
    </location>
</feature>
<organism evidence="3 4">
    <name type="scientific">Segatella copri</name>
    <dbReference type="NCBI Taxonomy" id="165179"/>
    <lineage>
        <taxon>Bacteria</taxon>
        <taxon>Pseudomonadati</taxon>
        <taxon>Bacteroidota</taxon>
        <taxon>Bacteroidia</taxon>
        <taxon>Bacteroidales</taxon>
        <taxon>Prevotellaceae</taxon>
        <taxon>Segatella</taxon>
    </lineage>
</organism>
<feature type="region of interest" description="Disordered" evidence="1">
    <location>
        <begin position="178"/>
        <end position="198"/>
    </location>
</feature>
<keyword evidence="2" id="KW-0812">Transmembrane</keyword>
<dbReference type="EMBL" id="QRNN01000029">
    <property type="protein sequence ID" value="RHK48295.1"/>
    <property type="molecule type" value="Genomic_DNA"/>
</dbReference>